<dbReference type="PANTHER" id="PTHR22923:SF116">
    <property type="entry name" value="C1Q DOMAIN-CONTAINING PROTEIN"/>
    <property type="match status" value="1"/>
</dbReference>
<feature type="domain" description="C1q" evidence="5">
    <location>
        <begin position="80"/>
        <end position="213"/>
    </location>
</feature>
<organism evidence="6 7">
    <name type="scientific">Pinctada imbricata</name>
    <name type="common">Atlantic pearl-oyster</name>
    <name type="synonym">Pinctada martensii</name>
    <dbReference type="NCBI Taxonomy" id="66713"/>
    <lineage>
        <taxon>Eukaryota</taxon>
        <taxon>Metazoa</taxon>
        <taxon>Spiralia</taxon>
        <taxon>Lophotrochozoa</taxon>
        <taxon>Mollusca</taxon>
        <taxon>Bivalvia</taxon>
        <taxon>Autobranchia</taxon>
        <taxon>Pteriomorphia</taxon>
        <taxon>Pterioida</taxon>
        <taxon>Pterioidea</taxon>
        <taxon>Pteriidae</taxon>
        <taxon>Pinctada</taxon>
    </lineage>
</organism>
<dbReference type="AlphaFoldDB" id="A0AA88YG20"/>
<evidence type="ECO:0000256" key="1">
    <source>
        <dbReference type="ARBA" id="ARBA00004613"/>
    </source>
</evidence>
<comment type="subcellular location">
    <subcellularLocation>
        <location evidence="1">Secreted</location>
    </subcellularLocation>
</comment>
<feature type="region of interest" description="Disordered" evidence="4">
    <location>
        <begin position="1"/>
        <end position="33"/>
    </location>
</feature>
<dbReference type="PANTHER" id="PTHR22923">
    <property type="entry name" value="CEREBELLIN-RELATED"/>
    <property type="match status" value="1"/>
</dbReference>
<protein>
    <recommendedName>
        <fullName evidence="5">C1q domain-containing protein</fullName>
    </recommendedName>
</protein>
<dbReference type="InterPro" id="IPR050822">
    <property type="entry name" value="Cerebellin_Synaptic_Org"/>
</dbReference>
<dbReference type="EMBL" id="VSWD01000004">
    <property type="protein sequence ID" value="KAK3104756.1"/>
    <property type="molecule type" value="Genomic_DNA"/>
</dbReference>
<evidence type="ECO:0000313" key="7">
    <source>
        <dbReference type="Proteomes" id="UP001186944"/>
    </source>
</evidence>
<keyword evidence="7" id="KW-1185">Reference proteome</keyword>
<evidence type="ECO:0000256" key="4">
    <source>
        <dbReference type="SAM" id="MobiDB-lite"/>
    </source>
</evidence>
<comment type="caution">
    <text evidence="6">The sequence shown here is derived from an EMBL/GenBank/DDBJ whole genome shotgun (WGS) entry which is preliminary data.</text>
</comment>
<dbReference type="Gene3D" id="2.60.120.40">
    <property type="match status" value="1"/>
</dbReference>
<dbReference type="PRINTS" id="PR00007">
    <property type="entry name" value="COMPLEMNTC1Q"/>
</dbReference>
<dbReference type="Proteomes" id="UP001186944">
    <property type="component" value="Unassembled WGS sequence"/>
</dbReference>
<feature type="compositionally biased region" description="Basic residues" evidence="4">
    <location>
        <begin position="1"/>
        <end position="10"/>
    </location>
</feature>
<dbReference type="InterPro" id="IPR001073">
    <property type="entry name" value="C1q_dom"/>
</dbReference>
<evidence type="ECO:0000256" key="3">
    <source>
        <dbReference type="ARBA" id="ARBA00022729"/>
    </source>
</evidence>
<proteinExistence type="predicted"/>
<keyword evidence="3" id="KW-0732">Signal</keyword>
<name>A0AA88YG20_PINIB</name>
<evidence type="ECO:0000313" key="6">
    <source>
        <dbReference type="EMBL" id="KAK3104756.1"/>
    </source>
</evidence>
<gene>
    <name evidence="6" type="ORF">FSP39_009448</name>
</gene>
<dbReference type="InterPro" id="IPR008983">
    <property type="entry name" value="Tumour_necrosis_fac-like_dom"/>
</dbReference>
<dbReference type="SUPFAM" id="SSF49842">
    <property type="entry name" value="TNF-like"/>
    <property type="match status" value="1"/>
</dbReference>
<reference evidence="6" key="1">
    <citation type="submission" date="2019-08" db="EMBL/GenBank/DDBJ databases">
        <title>The improved chromosome-level genome for the pearl oyster Pinctada fucata martensii using PacBio sequencing and Hi-C.</title>
        <authorList>
            <person name="Zheng Z."/>
        </authorList>
    </citation>
    <scope>NUCLEOTIDE SEQUENCE</scope>
    <source>
        <strain evidence="6">ZZ-2019</strain>
        <tissue evidence="6">Adductor muscle</tissue>
    </source>
</reference>
<evidence type="ECO:0000259" key="5">
    <source>
        <dbReference type="PROSITE" id="PS50871"/>
    </source>
</evidence>
<accession>A0AA88YG20</accession>
<dbReference type="Pfam" id="PF00386">
    <property type="entry name" value="C1q"/>
    <property type="match status" value="1"/>
</dbReference>
<evidence type="ECO:0000256" key="2">
    <source>
        <dbReference type="ARBA" id="ARBA00022525"/>
    </source>
</evidence>
<dbReference type="SMART" id="SM00110">
    <property type="entry name" value="C1Q"/>
    <property type="match status" value="1"/>
</dbReference>
<dbReference type="PROSITE" id="PS50871">
    <property type="entry name" value="C1Q"/>
    <property type="match status" value="1"/>
</dbReference>
<sequence length="213" mass="23944">MRGTHSKTPKHPMQNIEQTRTETGAKGTRNTKSHRNMKHKLLHINKRDQWLIGADLGRPSATLVADVNYNQYGDGDALPFPPRGISFLAWYSKHNKQLGNNEAVKYNQVIENLGNGYSPSTGKFTAPVTGIYSISVTMMSARTNFMHLRIMKNSQFLTALFSNKETYPQASTTLNVFLKKGDTAWVQRQTGRVLEAHMNGRFNVFSGVLITPM</sequence>
<keyword evidence="2" id="KW-0964">Secreted</keyword>
<dbReference type="GO" id="GO:0005576">
    <property type="term" value="C:extracellular region"/>
    <property type="evidence" value="ECO:0007669"/>
    <property type="project" value="UniProtKB-SubCell"/>
</dbReference>